<evidence type="ECO:0000256" key="1">
    <source>
        <dbReference type="ARBA" id="ARBA00004123"/>
    </source>
</evidence>
<dbReference type="SUPFAM" id="SSF101447">
    <property type="entry name" value="Formin homology 2 domain (FH2 domain)"/>
    <property type="match status" value="1"/>
</dbReference>
<evidence type="ECO:0000256" key="4">
    <source>
        <dbReference type="ARBA" id="ARBA00023242"/>
    </source>
</evidence>
<evidence type="ECO:0000256" key="3">
    <source>
        <dbReference type="ARBA" id="ARBA00023054"/>
    </source>
</evidence>
<feature type="compositionally biased region" description="Gly residues" evidence="5">
    <location>
        <begin position="424"/>
        <end position="436"/>
    </location>
</feature>
<feature type="compositionally biased region" description="Pro residues" evidence="5">
    <location>
        <begin position="657"/>
        <end position="667"/>
    </location>
</feature>
<dbReference type="InterPro" id="IPR015425">
    <property type="entry name" value="FH2_Formin"/>
</dbReference>
<protein>
    <submittedName>
        <fullName evidence="7">Formin 2</fullName>
    </submittedName>
</protein>
<dbReference type="Gene3D" id="1.20.58.2220">
    <property type="entry name" value="Formin, FH2 domain"/>
    <property type="match status" value="1"/>
</dbReference>
<dbReference type="PROSITE" id="PS51444">
    <property type="entry name" value="FH2"/>
    <property type="match status" value="1"/>
</dbReference>
<feature type="compositionally biased region" description="Basic and acidic residues" evidence="5">
    <location>
        <begin position="29"/>
        <end position="40"/>
    </location>
</feature>
<evidence type="ECO:0000256" key="5">
    <source>
        <dbReference type="SAM" id="MobiDB-lite"/>
    </source>
</evidence>
<sequence>MGNQEAKLRKAAATAAAASGDGSNPALDEGWREGWGDMTKRGGKKAPGRHGGKGAGGGEQGNGPGKKKNKSESKSSVFSIRKRKSNLKGKKGGCSSTAGSKEDVLASELDSAHSLGTKTPDLSAEELGPSDTEVDFTKKKKKNERKKDAGGEREQEEQQALPTKATSPTEEGVQKGGSSGSDTDIYSFHSAADHEDLLADIQLAIRLQHQQQQGGINLIAEAQGGGEQELGWGAGNGGGGRKQNGEKMGLRSRMVSDEGEGVMGPGTSTESLEDCLSAESESNHSPVSSTGTSVSILQRRKSSVCFTQWPPQESPTTATRLLKSTLSTSAPTPSVKPYPPIFPSYIKTTTRQLSSPGHSPALSPSHSPLSHRKTHHYLHRTMAQHRPDHRQNSRSLTRPLSRSADWTEELELEKRLRRREEDAGGSGGSGEYLGGYGGGGGSQPICVTRRSSCGQTSTCGFQDVFTGRTLLEKLFLQQEQEEPEEAERLCSRILAMGLLLPFTDCFREQLGGSTTHITPTTAAKFDQDQLYTWAAVSQPPHSLEPPEGKLPGQIRGLCPLARPAGDDKNGLRYTEAGKDKEDLMKIVCDVHLQTEAMLGLGCLEAKSVQTSPMDDNFKFKVPCSEPVAVNGLLQPTDTQAGFQCVCQQQPPPPACPLPGEAVPPPLPGHTVAPPALPPPPPLPAGGAMPPPPPPPPLTPGLVICPPPPLPGMTGIPPPPPPPPPLPGGLAPPPPPPPLPGMGGPPPPPPLPGMGGPPPPPPLPGMGGLPPPPPPLPGIGGQPPPPPPLPGMGGPPPPPPVPGCGPPPPPLPSGGICYPPASLETLGSLPPPLPLGLYALGLAQEKPPRKAVVEPPRPMKPLYWTRIQLHSKKEVSSSLVWETIEEPQVDFEEFVELFSKTAVKEKKKPLSDTIAKSKAKQVVKLLNNKRSQAVGILMSSLHLDMKDIQHAILNLDNTVVDLETLQALYENRAQQDEMEKIEKHIKSSKDKENPKPLDKPEQFLYQLSQIPSFSGRVFCILFQSSFSECISSILRKVETLQKVCKTLQAGEGVMQVLGLVLAFGNFMNGGNRSRGQADGFNLDILPKLKDVKSSDNVKSLLSYIVAYYLRHFDEDAGRETCVYPLPEPQDLFQASQMKFEDFQKDLSRLKKDLRACTTEVERVCKSSDEENLQPFKDKMEDFLKQDNKSVLWCLGRFLELTVFFSVKAKSGEKEVSPNTFFSIWHEFSSDFKDQWKKENKTILKERYINTLFKIYICRQAARTVSY</sequence>
<keyword evidence="3" id="KW-0175">Coiled coil</keyword>
<evidence type="ECO:0000259" key="6">
    <source>
        <dbReference type="PROSITE" id="PS51444"/>
    </source>
</evidence>
<reference evidence="7" key="3">
    <citation type="submission" date="2025-09" db="UniProtKB">
        <authorList>
            <consortium name="Ensembl"/>
        </authorList>
    </citation>
    <scope>IDENTIFICATION</scope>
</reference>
<feature type="compositionally biased region" description="Pro residues" evidence="5">
    <location>
        <begin position="674"/>
        <end position="806"/>
    </location>
</feature>
<evidence type="ECO:0000313" key="8">
    <source>
        <dbReference type="Proteomes" id="UP000472263"/>
    </source>
</evidence>
<dbReference type="GeneTree" id="ENSGT00940000161899"/>
<dbReference type="GO" id="GO:0005634">
    <property type="term" value="C:nucleus"/>
    <property type="evidence" value="ECO:0007669"/>
    <property type="project" value="UniProtKB-SubCell"/>
</dbReference>
<comment type="similarity">
    <text evidence="2">Belongs to the formin homology family. Cappuccino subfamily.</text>
</comment>
<feature type="compositionally biased region" description="Polar residues" evidence="5">
    <location>
        <begin position="160"/>
        <end position="169"/>
    </location>
</feature>
<feature type="compositionally biased region" description="Low complexity" evidence="5">
    <location>
        <begin position="353"/>
        <end position="368"/>
    </location>
</feature>
<dbReference type="GO" id="GO:0005856">
    <property type="term" value="C:cytoskeleton"/>
    <property type="evidence" value="ECO:0007669"/>
    <property type="project" value="TreeGrafter"/>
</dbReference>
<gene>
    <name evidence="7" type="primary">FMN2</name>
</gene>
<feature type="compositionally biased region" description="Gly residues" evidence="5">
    <location>
        <begin position="53"/>
        <end position="64"/>
    </location>
</feature>
<dbReference type="Proteomes" id="UP000472263">
    <property type="component" value="Chromosome 19"/>
</dbReference>
<feature type="compositionally biased region" description="Basic residues" evidence="5">
    <location>
        <begin position="369"/>
        <end position="383"/>
    </location>
</feature>
<dbReference type="AlphaFoldDB" id="A0A668AZH5"/>
<reference evidence="7" key="1">
    <citation type="submission" date="2019-06" db="EMBL/GenBank/DDBJ databases">
        <authorList>
            <consortium name="Wellcome Sanger Institute Data Sharing"/>
        </authorList>
    </citation>
    <scope>NUCLEOTIDE SEQUENCE [LARGE SCALE GENOMIC DNA]</scope>
</reference>
<name>A0A668AZH5_9TELE</name>
<feature type="compositionally biased region" description="Polar residues" evidence="5">
    <location>
        <begin position="279"/>
        <end position="295"/>
    </location>
</feature>
<dbReference type="GO" id="GO:0005737">
    <property type="term" value="C:cytoplasm"/>
    <property type="evidence" value="ECO:0007669"/>
    <property type="project" value="TreeGrafter"/>
</dbReference>
<dbReference type="Pfam" id="PF02181">
    <property type="entry name" value="FH2"/>
    <property type="match status" value="1"/>
</dbReference>
<dbReference type="PANTHER" id="PTHR45920:SF7">
    <property type="entry name" value="FORMIN-G"/>
    <property type="match status" value="1"/>
</dbReference>
<feature type="region of interest" description="Disordered" evidence="5">
    <location>
        <begin position="1"/>
        <end position="188"/>
    </location>
</feature>
<keyword evidence="8" id="KW-1185">Reference proteome</keyword>
<dbReference type="Ensembl" id="ENSMMDT00005055947.1">
    <property type="protein sequence ID" value="ENSMMDP00005054896.1"/>
    <property type="gene ID" value="ENSMMDG00005024607.1"/>
</dbReference>
<comment type="subcellular location">
    <subcellularLocation>
        <location evidence="1">Nucleus</location>
    </subcellularLocation>
</comment>
<organism evidence="7 8">
    <name type="scientific">Myripristis murdjan</name>
    <name type="common">pinecone soldierfish</name>
    <dbReference type="NCBI Taxonomy" id="586833"/>
    <lineage>
        <taxon>Eukaryota</taxon>
        <taxon>Metazoa</taxon>
        <taxon>Chordata</taxon>
        <taxon>Craniata</taxon>
        <taxon>Vertebrata</taxon>
        <taxon>Euteleostomi</taxon>
        <taxon>Actinopterygii</taxon>
        <taxon>Neopterygii</taxon>
        <taxon>Teleostei</taxon>
        <taxon>Neoteleostei</taxon>
        <taxon>Acanthomorphata</taxon>
        <taxon>Holocentriformes</taxon>
        <taxon>Holocentridae</taxon>
        <taxon>Myripristis</taxon>
    </lineage>
</organism>
<feature type="region of interest" description="Disordered" evidence="5">
    <location>
        <begin position="657"/>
        <end position="806"/>
    </location>
</feature>
<feature type="region of interest" description="Disordered" evidence="5">
    <location>
        <begin position="350"/>
        <end position="404"/>
    </location>
</feature>
<dbReference type="InParanoid" id="A0A668AZH5"/>
<feature type="domain" description="FH2" evidence="6">
    <location>
        <begin position="848"/>
        <end position="1257"/>
    </location>
</feature>
<dbReference type="GO" id="GO:0030866">
    <property type="term" value="P:cortical actin cytoskeleton organization"/>
    <property type="evidence" value="ECO:0007669"/>
    <property type="project" value="TreeGrafter"/>
</dbReference>
<feature type="compositionally biased region" description="Basic residues" evidence="5">
    <location>
        <begin position="80"/>
        <end position="91"/>
    </location>
</feature>
<dbReference type="GO" id="GO:0051015">
    <property type="term" value="F:actin filament binding"/>
    <property type="evidence" value="ECO:0007669"/>
    <property type="project" value="TreeGrafter"/>
</dbReference>
<feature type="region of interest" description="Disordered" evidence="5">
    <location>
        <begin position="417"/>
        <end position="436"/>
    </location>
</feature>
<accession>A0A668AZH5</accession>
<dbReference type="FunCoup" id="A0A668AZH5">
    <property type="interactions" value="130"/>
</dbReference>
<reference evidence="7" key="2">
    <citation type="submission" date="2025-08" db="UniProtKB">
        <authorList>
            <consortium name="Ensembl"/>
        </authorList>
    </citation>
    <scope>IDENTIFICATION</scope>
</reference>
<feature type="compositionally biased region" description="Basic residues" evidence="5">
    <location>
        <begin position="41"/>
        <end position="52"/>
    </location>
</feature>
<feature type="region of interest" description="Disordered" evidence="5">
    <location>
        <begin position="257"/>
        <end position="295"/>
    </location>
</feature>
<evidence type="ECO:0000313" key="7">
    <source>
        <dbReference type="Ensembl" id="ENSMMDP00005054896.1"/>
    </source>
</evidence>
<dbReference type="InterPro" id="IPR042201">
    <property type="entry name" value="FH2_Formin_sf"/>
</dbReference>
<proteinExistence type="inferred from homology"/>
<dbReference type="SMART" id="SM00498">
    <property type="entry name" value="FH2"/>
    <property type="match status" value="1"/>
</dbReference>
<keyword evidence="4" id="KW-0539">Nucleus</keyword>
<dbReference type="PANTHER" id="PTHR45920">
    <property type="entry name" value="FORMIN HOMOLOGY 2 DOMAIN CONTAINING, ISOFORM I"/>
    <property type="match status" value="1"/>
</dbReference>
<evidence type="ECO:0000256" key="2">
    <source>
        <dbReference type="ARBA" id="ARBA00005271"/>
    </source>
</evidence>
<dbReference type="FunFam" id="1.20.58.2220:FF:000005">
    <property type="entry name" value="Formin 1"/>
    <property type="match status" value="1"/>
</dbReference>